<keyword evidence="2" id="KW-1185">Reference proteome</keyword>
<reference evidence="1 2" key="1">
    <citation type="journal article" date="2021" name="Arch. Microbiol.">
        <title>Thalassobius aquimarinus sp. nov., isolated from the Sea of Japan seashore.</title>
        <authorList>
            <person name="Kurilenko V.V."/>
            <person name="Romanenko L.A."/>
            <person name="Chernysheva N.Y."/>
            <person name="Velansky P.V."/>
            <person name="Tekutyeva L.A."/>
            <person name="Isaeva M.P."/>
            <person name="Mikhailov V.V."/>
        </authorList>
    </citation>
    <scope>NUCLEOTIDE SEQUENCE [LARGE SCALE GENOMIC DNA]</scope>
    <source>
        <strain evidence="1 2">KMM 8518</strain>
    </source>
</reference>
<organism evidence="1 2">
    <name type="scientific">Thalassovita aquimarina</name>
    <dbReference type="NCBI Taxonomy" id="2785917"/>
    <lineage>
        <taxon>Bacteria</taxon>
        <taxon>Pseudomonadati</taxon>
        <taxon>Pseudomonadota</taxon>
        <taxon>Alphaproteobacteria</taxon>
        <taxon>Rhodobacterales</taxon>
        <taxon>Roseobacteraceae</taxon>
        <taxon>Thalassovita</taxon>
    </lineage>
</organism>
<evidence type="ECO:0000313" key="1">
    <source>
        <dbReference type="EMBL" id="MBR9651174.1"/>
    </source>
</evidence>
<gene>
    <name evidence="1" type="ORF">IT775_08580</name>
</gene>
<name>A0ABS5HQC5_9RHOB</name>
<dbReference type="RefSeq" id="WP_212700694.1">
    <property type="nucleotide sequence ID" value="NZ_JADMKU010000006.1"/>
</dbReference>
<accession>A0ABS5HQC5</accession>
<dbReference type="EMBL" id="JADMKU010000006">
    <property type="protein sequence ID" value="MBR9651174.1"/>
    <property type="molecule type" value="Genomic_DNA"/>
</dbReference>
<sequence>MRVKSGGDWWSGGVKRLVPGHARALVRLSNGRYKKIKVGDRIDGSKIAAIGETELHYAKSGRSITLTMPKG</sequence>
<dbReference type="Proteomes" id="UP001195941">
    <property type="component" value="Unassembled WGS sequence"/>
</dbReference>
<proteinExistence type="predicted"/>
<evidence type="ECO:0000313" key="2">
    <source>
        <dbReference type="Proteomes" id="UP001195941"/>
    </source>
</evidence>
<comment type="caution">
    <text evidence="1">The sequence shown here is derived from an EMBL/GenBank/DDBJ whole genome shotgun (WGS) entry which is preliminary data.</text>
</comment>
<protein>
    <submittedName>
        <fullName evidence="1">Uncharacterized protein</fullName>
    </submittedName>
</protein>